<accession>A0A8S5R7M1</accession>
<name>A0A8S5R7M1_9VIRU</name>
<organism evidence="1">
    <name type="scientific">virus sp. ctfPt13</name>
    <dbReference type="NCBI Taxonomy" id="2826811"/>
    <lineage>
        <taxon>Viruses</taxon>
    </lineage>
</organism>
<sequence length="452" mass="48453">MASTTDNFNLDLYDTGDPANLTDQYNAAMHTIDGTLLTINNNVSGALQKANKLETRLNTVATQATAATDNLTALGVTDTTTAATSKTTWDKAASRAENNKNMFNALGITTTDDASELKTTITTTKTTADHNARIITQSTGFNDSVVVIGDSWVDGYYSGAKHKADSPANAIYDILRPSTKQTLGTSAGGFYASGDDGTFLDRWNAVADKQHVDRVIIIGGQNDATVMQNNSAKLSSVDDSINTLLNTIRTDAPNAIIDIFPMCLAIGASMNRQNAKWSVAPDYRQQVYNLFATKRDIPNVVIHEGAYRAGVWASRAADGGDDNDYTHLSKGGYSAVGHAMGSCILHGTTFFPTQSGYPNNSQINGTWNNVSIFETNGVLSIQYNVKCSAAQKNGDRLFQIAKQFSIGASIFYKDYSDKYFVSIDGNTLALQGVNNIQSGDIIAGGIRLLAGF</sequence>
<reference evidence="1" key="1">
    <citation type="journal article" date="2021" name="Proc. Natl. Acad. Sci. U.S.A.">
        <title>A Catalog of Tens of Thousands of Viruses from Human Metagenomes Reveals Hidden Associations with Chronic Diseases.</title>
        <authorList>
            <person name="Tisza M.J."/>
            <person name="Buck C.B."/>
        </authorList>
    </citation>
    <scope>NUCLEOTIDE SEQUENCE</scope>
    <source>
        <strain evidence="1">CtfPt13</strain>
    </source>
</reference>
<dbReference type="SUPFAM" id="SSF52266">
    <property type="entry name" value="SGNH hydrolase"/>
    <property type="match status" value="1"/>
</dbReference>
<dbReference type="CDD" id="cd00229">
    <property type="entry name" value="SGNH_hydrolase"/>
    <property type="match status" value="1"/>
</dbReference>
<protein>
    <submittedName>
        <fullName evidence="1">Hydrolase</fullName>
    </submittedName>
</protein>
<dbReference type="GO" id="GO:0016787">
    <property type="term" value="F:hydrolase activity"/>
    <property type="evidence" value="ECO:0007669"/>
    <property type="project" value="UniProtKB-KW"/>
</dbReference>
<proteinExistence type="predicted"/>
<evidence type="ECO:0000313" key="1">
    <source>
        <dbReference type="EMBL" id="DAE27375.1"/>
    </source>
</evidence>
<dbReference type="EMBL" id="BK015836">
    <property type="protein sequence ID" value="DAE27375.1"/>
    <property type="molecule type" value="Genomic_DNA"/>
</dbReference>
<dbReference type="InterPro" id="IPR036514">
    <property type="entry name" value="SGNH_hydro_sf"/>
</dbReference>
<keyword evidence="1" id="KW-0378">Hydrolase</keyword>
<dbReference type="Gene3D" id="3.40.50.1110">
    <property type="entry name" value="SGNH hydrolase"/>
    <property type="match status" value="1"/>
</dbReference>